<dbReference type="EMBL" id="CAJPVI010000037">
    <property type="protein sequence ID" value="CAG2156435.1"/>
    <property type="molecule type" value="Genomic_DNA"/>
</dbReference>
<dbReference type="PANTHER" id="PTHR30432">
    <property type="entry name" value="TRANSCRIPTIONAL REGULATOR MODE"/>
    <property type="match status" value="1"/>
</dbReference>
<accession>A0ABN7Q432</accession>
<dbReference type="InterPro" id="IPR036390">
    <property type="entry name" value="WH_DNA-bd_sf"/>
</dbReference>
<evidence type="ECO:0008006" key="3">
    <source>
        <dbReference type="Google" id="ProtNLM"/>
    </source>
</evidence>
<reference evidence="1 2" key="1">
    <citation type="submission" date="2021-03" db="EMBL/GenBank/DDBJ databases">
        <authorList>
            <person name="Peeters C."/>
        </authorList>
    </citation>
    <scope>NUCLEOTIDE SEQUENCE [LARGE SCALE GENOMIC DNA]</scope>
    <source>
        <strain evidence="1 2">LMG 26411</strain>
    </source>
</reference>
<organism evidence="1 2">
    <name type="scientific">Cupriavidus numazuensis</name>
    <dbReference type="NCBI Taxonomy" id="221992"/>
    <lineage>
        <taxon>Bacteria</taxon>
        <taxon>Pseudomonadati</taxon>
        <taxon>Pseudomonadota</taxon>
        <taxon>Betaproteobacteria</taxon>
        <taxon>Burkholderiales</taxon>
        <taxon>Burkholderiaceae</taxon>
        <taxon>Cupriavidus</taxon>
    </lineage>
</organism>
<evidence type="ECO:0000313" key="2">
    <source>
        <dbReference type="Proteomes" id="UP000672657"/>
    </source>
</evidence>
<dbReference type="Proteomes" id="UP000672657">
    <property type="component" value="Unassembled WGS sequence"/>
</dbReference>
<dbReference type="InterPro" id="IPR036388">
    <property type="entry name" value="WH-like_DNA-bd_sf"/>
</dbReference>
<dbReference type="PANTHER" id="PTHR30432:SF1">
    <property type="entry name" value="DNA-BINDING TRANSCRIPTIONAL DUAL REGULATOR MODE"/>
    <property type="match status" value="1"/>
</dbReference>
<gene>
    <name evidence="1" type="ORF">LMG26411_05246</name>
</gene>
<comment type="caution">
    <text evidence="1">The sequence shown here is derived from an EMBL/GenBank/DDBJ whole genome shotgun (WGS) entry which is preliminary data.</text>
</comment>
<dbReference type="SUPFAM" id="SSF46785">
    <property type="entry name" value="Winged helix' DNA-binding domain"/>
    <property type="match status" value="1"/>
</dbReference>
<name>A0ABN7Q432_9BURK</name>
<protein>
    <recommendedName>
        <fullName evidence="3">ModE family transcriptional regulator</fullName>
    </recommendedName>
</protein>
<evidence type="ECO:0000313" key="1">
    <source>
        <dbReference type="EMBL" id="CAG2156435.1"/>
    </source>
</evidence>
<sequence length="102" mass="10718">MGDVIAIGPGKVALLEAIRDQGSISAAARSINMSYRRAWVLLQEVNGAMRRPAVLSEHGGESRGGSTLTPEGEAVIRLYRAMEAQAQAACSGEIAALLKLLV</sequence>
<proteinExistence type="predicted"/>
<keyword evidence="2" id="KW-1185">Reference proteome</keyword>
<dbReference type="Gene3D" id="1.10.10.10">
    <property type="entry name" value="Winged helix-like DNA-binding domain superfamily/Winged helix DNA-binding domain"/>
    <property type="match status" value="1"/>
</dbReference>
<dbReference type="InterPro" id="IPR051815">
    <property type="entry name" value="Molybdate_resp_trans_reg"/>
</dbReference>